<dbReference type="AlphaFoldDB" id="A0A8S8ZVM1"/>
<feature type="region of interest" description="Disordered" evidence="1">
    <location>
        <begin position="43"/>
        <end position="141"/>
    </location>
</feature>
<evidence type="ECO:0000256" key="1">
    <source>
        <dbReference type="SAM" id="MobiDB-lite"/>
    </source>
</evidence>
<proteinExistence type="predicted"/>
<name>A0A8S8ZVM1_SORMA</name>
<accession>A0A8S8ZVM1</accession>
<protein>
    <submittedName>
        <fullName evidence="2">Uncharacterized protein</fullName>
    </submittedName>
</protein>
<feature type="compositionally biased region" description="Polar residues" evidence="1">
    <location>
        <begin position="46"/>
        <end position="64"/>
    </location>
</feature>
<feature type="compositionally biased region" description="Polar residues" evidence="1">
    <location>
        <begin position="120"/>
        <end position="129"/>
    </location>
</feature>
<dbReference type="VEuPathDB" id="FungiDB:SMAC_07700"/>
<feature type="compositionally biased region" description="Polar residues" evidence="1">
    <location>
        <begin position="97"/>
        <end position="111"/>
    </location>
</feature>
<comment type="caution">
    <text evidence="2">The sequence shown here is derived from an EMBL/GenBank/DDBJ whole genome shotgun (WGS) entry which is preliminary data.</text>
</comment>
<evidence type="ECO:0000313" key="2">
    <source>
        <dbReference type="EMBL" id="KAA8634887.1"/>
    </source>
</evidence>
<organism evidence="2 3">
    <name type="scientific">Sordaria macrospora</name>
    <dbReference type="NCBI Taxonomy" id="5147"/>
    <lineage>
        <taxon>Eukaryota</taxon>
        <taxon>Fungi</taxon>
        <taxon>Dikarya</taxon>
        <taxon>Ascomycota</taxon>
        <taxon>Pezizomycotina</taxon>
        <taxon>Sordariomycetes</taxon>
        <taxon>Sordariomycetidae</taxon>
        <taxon>Sordariales</taxon>
        <taxon>Sordariaceae</taxon>
        <taxon>Sordaria</taxon>
    </lineage>
</organism>
<dbReference type="Proteomes" id="UP000433876">
    <property type="component" value="Unassembled WGS sequence"/>
</dbReference>
<sequence length="141" mass="16047">MGVGLFERIQAKIELFRLEQRYTRRRHRRSTFVSNATYVDGEYVYNTPNTTGSSVNSSKTNSTREMPFSPDVGVSSPKEEAPARKVSNRWSTVPGFGSSSTPAKQPSMENVSHQHHNSESRYQQNSWGRSSKRVNFNEADR</sequence>
<dbReference type="OMA" id="HGEMVSP"/>
<dbReference type="EMBL" id="NMPR01000017">
    <property type="protein sequence ID" value="KAA8634887.1"/>
    <property type="molecule type" value="Genomic_DNA"/>
</dbReference>
<evidence type="ECO:0000313" key="3">
    <source>
        <dbReference type="Proteomes" id="UP000433876"/>
    </source>
</evidence>
<reference evidence="2 3" key="1">
    <citation type="submission" date="2017-07" db="EMBL/GenBank/DDBJ databases">
        <title>Genome sequence of the Sordaria macrospora wild type strain R19027.</title>
        <authorList>
            <person name="Nowrousian M."/>
            <person name="Teichert I."/>
            <person name="Kueck U."/>
        </authorList>
    </citation>
    <scope>NUCLEOTIDE SEQUENCE [LARGE SCALE GENOMIC DNA]</scope>
    <source>
        <strain evidence="2 3">R19027</strain>
        <tissue evidence="2">Mycelium</tissue>
    </source>
</reference>
<gene>
    <name evidence="2" type="ORF">SMACR_07700</name>
</gene>